<feature type="domain" description="NADH:flavin oxidoreductase/NADH oxidase N-terminal" evidence="1">
    <location>
        <begin position="4"/>
        <end position="357"/>
    </location>
</feature>
<reference evidence="3" key="1">
    <citation type="submission" date="2020-06" db="EMBL/GenBank/DDBJ databases">
        <title>A chromosome-scale genome assembly of Talaromyces rugulosus W13939.</title>
        <authorList>
            <person name="Wang B."/>
            <person name="Guo L."/>
            <person name="Ye K."/>
            <person name="Wang L."/>
        </authorList>
    </citation>
    <scope>NUCLEOTIDE SEQUENCE [LARGE SCALE GENOMIC DNA]</scope>
    <source>
        <strain evidence="3">W13939</strain>
    </source>
</reference>
<dbReference type="SUPFAM" id="SSF51395">
    <property type="entry name" value="FMN-linked oxidoreductases"/>
    <property type="match status" value="1"/>
</dbReference>
<dbReference type="PANTHER" id="PTHR22893">
    <property type="entry name" value="NADH OXIDOREDUCTASE-RELATED"/>
    <property type="match status" value="1"/>
</dbReference>
<sequence length="390" mass="43438">MSNLLDPITIGARFDLRNRVVMGSMTRNRCVDDNKPGPAQIKHYADRAKDGTGLIVSEGIFIDWTGCDWQYTPVMITDDHAAAWKRVTDAVHEVGGKIFMQAWHAGRCAHDEMPIAKEHSVQVLAPSAIKANAGEYHDLPGRPGHTANVHAIEDPKTIIETYRHACTLAKRAGFDGVELLAQGGYLAQQFLNSRANKRKDSYGGTVENRCRFILETIDAITKIFEGPGAICVKISPTDYLNDSMVGFDEMKETYTYLINEMVKRRVGIITLCRRGTSTGDLLNRPKEFSIPEGYDPVLDLGKLVKFPGSPSRLMANNDYTVGEANRLIKEGKIDMITFGRPFIYNPDVIHRIRHGIPFAVNNRTNAVLYGPYKIPDENYNDWPAAAILGV</sequence>
<dbReference type="GeneID" id="55988896"/>
<dbReference type="Proteomes" id="UP000509510">
    <property type="component" value="Chromosome I"/>
</dbReference>
<dbReference type="PANTHER" id="PTHR22893:SF91">
    <property type="entry name" value="NADPH DEHYDROGENASE 2-RELATED"/>
    <property type="match status" value="1"/>
</dbReference>
<dbReference type="KEGG" id="trg:TRUGW13939_01384"/>
<keyword evidence="3" id="KW-1185">Reference proteome</keyword>
<dbReference type="RefSeq" id="XP_035340478.1">
    <property type="nucleotide sequence ID" value="XM_035484585.1"/>
</dbReference>
<organism evidence="2 3">
    <name type="scientific">Talaromyces rugulosus</name>
    <name type="common">Penicillium rugulosum</name>
    <dbReference type="NCBI Taxonomy" id="121627"/>
    <lineage>
        <taxon>Eukaryota</taxon>
        <taxon>Fungi</taxon>
        <taxon>Dikarya</taxon>
        <taxon>Ascomycota</taxon>
        <taxon>Pezizomycotina</taxon>
        <taxon>Eurotiomycetes</taxon>
        <taxon>Eurotiomycetidae</taxon>
        <taxon>Eurotiales</taxon>
        <taxon>Trichocomaceae</taxon>
        <taxon>Talaromyces</taxon>
        <taxon>Talaromyces sect. Islandici</taxon>
    </lineage>
</organism>
<name>A0A7H8QK46_TALRU</name>
<accession>A0A7H8QK46</accession>
<evidence type="ECO:0000313" key="2">
    <source>
        <dbReference type="EMBL" id="QKX54299.1"/>
    </source>
</evidence>
<evidence type="ECO:0000313" key="3">
    <source>
        <dbReference type="Proteomes" id="UP000509510"/>
    </source>
</evidence>
<dbReference type="InterPro" id="IPR013785">
    <property type="entry name" value="Aldolase_TIM"/>
</dbReference>
<evidence type="ECO:0000259" key="1">
    <source>
        <dbReference type="Pfam" id="PF00724"/>
    </source>
</evidence>
<dbReference type="GO" id="GO:0010181">
    <property type="term" value="F:FMN binding"/>
    <property type="evidence" value="ECO:0007669"/>
    <property type="project" value="InterPro"/>
</dbReference>
<dbReference type="AlphaFoldDB" id="A0A7H8QK46"/>
<proteinExistence type="predicted"/>
<gene>
    <name evidence="2" type="ORF">TRUGW13939_01384</name>
</gene>
<dbReference type="Gene3D" id="3.20.20.70">
    <property type="entry name" value="Aldolase class I"/>
    <property type="match status" value="1"/>
</dbReference>
<dbReference type="OrthoDB" id="4213927at2759"/>
<dbReference type="GO" id="GO:0016491">
    <property type="term" value="F:oxidoreductase activity"/>
    <property type="evidence" value="ECO:0007669"/>
    <property type="project" value="InterPro"/>
</dbReference>
<dbReference type="InterPro" id="IPR001155">
    <property type="entry name" value="OxRdtase_FMN_N"/>
</dbReference>
<dbReference type="InterPro" id="IPR045247">
    <property type="entry name" value="Oye-like"/>
</dbReference>
<dbReference type="Pfam" id="PF00724">
    <property type="entry name" value="Oxidored_FMN"/>
    <property type="match status" value="1"/>
</dbReference>
<protein>
    <recommendedName>
        <fullName evidence="1">NADH:flavin oxidoreductase/NADH oxidase N-terminal domain-containing protein</fullName>
    </recommendedName>
</protein>
<dbReference type="EMBL" id="CP055898">
    <property type="protein sequence ID" value="QKX54299.1"/>
    <property type="molecule type" value="Genomic_DNA"/>
</dbReference>